<dbReference type="SUPFAM" id="SSF55486">
    <property type="entry name" value="Metalloproteases ('zincins'), catalytic domain"/>
    <property type="match status" value="1"/>
</dbReference>
<evidence type="ECO:0000313" key="3">
    <source>
        <dbReference type="Proteomes" id="UP000050790"/>
    </source>
</evidence>
<dbReference type="WBParaSite" id="SMRG1_49520.1">
    <property type="protein sequence ID" value="SMRG1_49520.1"/>
    <property type="gene ID" value="SMRG1_49520"/>
</dbReference>
<accession>A0AA84ZUJ0</accession>
<evidence type="ECO:0000313" key="4">
    <source>
        <dbReference type="WBParaSite" id="SMRG1_49520.1"/>
    </source>
</evidence>
<dbReference type="PRINTS" id="PR00786">
    <property type="entry name" value="NEPRILYSIN"/>
</dbReference>
<dbReference type="PANTHER" id="PTHR11733">
    <property type="entry name" value="ZINC METALLOPROTEASE FAMILY M13 NEPRILYSIN-RELATED"/>
    <property type="match status" value="1"/>
</dbReference>
<feature type="domain" description="Peptidase M13 C-terminal" evidence="2">
    <location>
        <begin position="26"/>
        <end position="226"/>
    </location>
</feature>
<dbReference type="GO" id="GO:0004222">
    <property type="term" value="F:metalloendopeptidase activity"/>
    <property type="evidence" value="ECO:0007669"/>
    <property type="project" value="InterPro"/>
</dbReference>
<dbReference type="Pfam" id="PF01431">
    <property type="entry name" value="Peptidase_M13"/>
    <property type="match status" value="1"/>
</dbReference>
<dbReference type="GO" id="GO:0016485">
    <property type="term" value="P:protein processing"/>
    <property type="evidence" value="ECO:0007669"/>
    <property type="project" value="TreeGrafter"/>
</dbReference>
<evidence type="ECO:0000259" key="2">
    <source>
        <dbReference type="Pfam" id="PF01431"/>
    </source>
</evidence>
<dbReference type="PROSITE" id="PS51885">
    <property type="entry name" value="NEPRILYSIN"/>
    <property type="match status" value="1"/>
</dbReference>
<dbReference type="Proteomes" id="UP000050790">
    <property type="component" value="Unassembled WGS sequence"/>
</dbReference>
<dbReference type="PANTHER" id="PTHR11733:SF167">
    <property type="entry name" value="FI17812P1-RELATED"/>
    <property type="match status" value="1"/>
</dbReference>
<evidence type="ECO:0000256" key="1">
    <source>
        <dbReference type="ARBA" id="ARBA00007357"/>
    </source>
</evidence>
<dbReference type="Gene3D" id="3.40.390.10">
    <property type="entry name" value="Collagenase (Catalytic Domain)"/>
    <property type="match status" value="1"/>
</dbReference>
<dbReference type="InterPro" id="IPR000718">
    <property type="entry name" value="Peptidase_M13"/>
</dbReference>
<dbReference type="InterPro" id="IPR024079">
    <property type="entry name" value="MetalloPept_cat_dom_sf"/>
</dbReference>
<dbReference type="AlphaFoldDB" id="A0AA84ZUJ0"/>
<reference evidence="4" key="1">
    <citation type="submission" date="2023-11" db="UniProtKB">
        <authorList>
            <consortium name="WormBaseParasite"/>
        </authorList>
    </citation>
    <scope>IDENTIFICATION</scope>
</reference>
<dbReference type="InterPro" id="IPR018497">
    <property type="entry name" value="Peptidase_M13_C"/>
</dbReference>
<proteinExistence type="inferred from homology"/>
<name>A0AA84ZUJ0_9TREM</name>
<protein>
    <recommendedName>
        <fullName evidence="2">Peptidase M13 C-terminal domain-containing protein</fullName>
    </recommendedName>
</protein>
<dbReference type="GO" id="GO:0005886">
    <property type="term" value="C:plasma membrane"/>
    <property type="evidence" value="ECO:0007669"/>
    <property type="project" value="TreeGrafter"/>
</dbReference>
<sequence>MLLNKKKIFQQYTRSPLELPIFTTHAYYRMNENRIYVNSGLLQHPLYYENGSLASKFGALGWVISHEIMHGIGIRGVLFDSAGASLTGLSGFMLSSVIETKASCISDQYRLYEFTDYKALQSDTRDEILADIGGLKASYYTYKRLYEKYSNNVNLSLISDQSFFLSFAQSLCGHHSGTSLLIHSVVVPHVMERYRVFGALVNSKEFAHAYGCPVGSPMNPDKKCDIW</sequence>
<comment type="similarity">
    <text evidence="1">Belongs to the peptidase M13 family.</text>
</comment>
<organism evidence="3 4">
    <name type="scientific">Schistosoma margrebowiei</name>
    <dbReference type="NCBI Taxonomy" id="48269"/>
    <lineage>
        <taxon>Eukaryota</taxon>
        <taxon>Metazoa</taxon>
        <taxon>Spiralia</taxon>
        <taxon>Lophotrochozoa</taxon>
        <taxon>Platyhelminthes</taxon>
        <taxon>Trematoda</taxon>
        <taxon>Digenea</taxon>
        <taxon>Strigeidida</taxon>
        <taxon>Schistosomatoidea</taxon>
        <taxon>Schistosomatidae</taxon>
        <taxon>Schistosoma</taxon>
    </lineage>
</organism>